<feature type="transmembrane region" description="Helical" evidence="1">
    <location>
        <begin position="59"/>
        <end position="79"/>
    </location>
</feature>
<organism evidence="2 3">
    <name type="scientific">Daphnia magna</name>
    <dbReference type="NCBI Taxonomy" id="35525"/>
    <lineage>
        <taxon>Eukaryota</taxon>
        <taxon>Metazoa</taxon>
        <taxon>Ecdysozoa</taxon>
        <taxon>Arthropoda</taxon>
        <taxon>Crustacea</taxon>
        <taxon>Branchiopoda</taxon>
        <taxon>Diplostraca</taxon>
        <taxon>Cladocera</taxon>
        <taxon>Anomopoda</taxon>
        <taxon>Daphniidae</taxon>
        <taxon>Daphnia</taxon>
    </lineage>
</organism>
<name>A0ABR0B7C5_9CRUS</name>
<reference evidence="2 3" key="1">
    <citation type="journal article" date="2023" name="Nucleic Acids Res.">
        <title>The hologenome of Daphnia magna reveals possible DNA methylation and microbiome-mediated evolution of the host genome.</title>
        <authorList>
            <person name="Chaturvedi A."/>
            <person name="Li X."/>
            <person name="Dhandapani V."/>
            <person name="Marshall H."/>
            <person name="Kissane S."/>
            <person name="Cuenca-Cambronero M."/>
            <person name="Asole G."/>
            <person name="Calvet F."/>
            <person name="Ruiz-Romero M."/>
            <person name="Marangio P."/>
            <person name="Guigo R."/>
            <person name="Rago D."/>
            <person name="Mirbahai L."/>
            <person name="Eastwood N."/>
            <person name="Colbourne J.K."/>
            <person name="Zhou J."/>
            <person name="Mallon E."/>
            <person name="Orsini L."/>
        </authorList>
    </citation>
    <scope>NUCLEOTIDE SEQUENCE [LARGE SCALE GENOMIC DNA]</scope>
    <source>
        <strain evidence="2">LRV0_1</strain>
    </source>
</reference>
<keyword evidence="1" id="KW-0812">Transmembrane</keyword>
<keyword evidence="3" id="KW-1185">Reference proteome</keyword>
<gene>
    <name evidence="2" type="ORF">OUZ56_029606</name>
</gene>
<feature type="transmembrane region" description="Helical" evidence="1">
    <location>
        <begin position="20"/>
        <end position="38"/>
    </location>
</feature>
<keyword evidence="1" id="KW-0472">Membrane</keyword>
<evidence type="ECO:0000313" key="2">
    <source>
        <dbReference type="EMBL" id="KAK4037575.1"/>
    </source>
</evidence>
<dbReference type="EMBL" id="JAOYFB010000040">
    <property type="protein sequence ID" value="KAK4037575.1"/>
    <property type="molecule type" value="Genomic_DNA"/>
</dbReference>
<protein>
    <submittedName>
        <fullName evidence="2">Uncharacterized protein</fullName>
    </submittedName>
</protein>
<accession>A0ABR0B7C5</accession>
<keyword evidence="1" id="KW-1133">Transmembrane helix</keyword>
<dbReference type="Proteomes" id="UP001234178">
    <property type="component" value="Unassembled WGS sequence"/>
</dbReference>
<evidence type="ECO:0000256" key="1">
    <source>
        <dbReference type="SAM" id="Phobius"/>
    </source>
</evidence>
<proteinExistence type="predicted"/>
<evidence type="ECO:0000313" key="3">
    <source>
        <dbReference type="Proteomes" id="UP001234178"/>
    </source>
</evidence>
<sequence length="124" mass="14439">MAANRRSYLVLAHPRLSSHYFGAVLFSSLLFLYFVYMLKVAQRKKNKWKWVKLRVNSFPFAWFFGSCVPVSSVAITIGYDFGTGERIYDDRQPQTGICSNRLLSLTEYSRPLVYHRVQSFPSIQ</sequence>
<comment type="caution">
    <text evidence="2">The sequence shown here is derived from an EMBL/GenBank/DDBJ whole genome shotgun (WGS) entry which is preliminary data.</text>
</comment>